<evidence type="ECO:0000256" key="12">
    <source>
        <dbReference type="ARBA" id="ARBA00023012"/>
    </source>
</evidence>
<keyword evidence="5" id="KW-0597">Phosphoprotein</keyword>
<feature type="domain" description="HAMP" evidence="16">
    <location>
        <begin position="319"/>
        <end position="371"/>
    </location>
</feature>
<dbReference type="EMBL" id="JARLKZ010000016">
    <property type="protein sequence ID" value="MEC0242274.1"/>
    <property type="molecule type" value="Genomic_DNA"/>
</dbReference>
<keyword evidence="9 17" id="KW-0418">Kinase</keyword>
<reference evidence="17 18" key="1">
    <citation type="submission" date="2023-03" db="EMBL/GenBank/DDBJ databases">
        <title>Bacillus Genome Sequencing.</title>
        <authorList>
            <person name="Dunlap C."/>
        </authorList>
    </citation>
    <scope>NUCLEOTIDE SEQUENCE [LARGE SCALE GENOMIC DNA]</scope>
    <source>
        <strain evidence="17 18">BD-525</strain>
    </source>
</reference>
<dbReference type="Pfam" id="PF06580">
    <property type="entry name" value="His_kinase"/>
    <property type="match status" value="1"/>
</dbReference>
<keyword evidence="7 14" id="KW-0812">Transmembrane</keyword>
<dbReference type="InterPro" id="IPR004358">
    <property type="entry name" value="Sig_transdc_His_kin-like_C"/>
</dbReference>
<dbReference type="Gene3D" id="6.10.340.10">
    <property type="match status" value="1"/>
</dbReference>
<evidence type="ECO:0000313" key="17">
    <source>
        <dbReference type="EMBL" id="MEC0242274.1"/>
    </source>
</evidence>
<keyword evidence="8" id="KW-0547">Nucleotide-binding</keyword>
<dbReference type="PROSITE" id="PS51257">
    <property type="entry name" value="PROKAR_LIPOPROTEIN"/>
    <property type="match status" value="1"/>
</dbReference>
<comment type="caution">
    <text evidence="17">The sequence shown here is derived from an EMBL/GenBank/DDBJ whole genome shotgun (WGS) entry which is preliminary data.</text>
</comment>
<dbReference type="PROSITE" id="PS50885">
    <property type="entry name" value="HAMP"/>
    <property type="match status" value="1"/>
</dbReference>
<dbReference type="PROSITE" id="PS50109">
    <property type="entry name" value="HIS_KIN"/>
    <property type="match status" value="1"/>
</dbReference>
<protein>
    <recommendedName>
        <fullName evidence="3">histidine kinase</fullName>
        <ecNumber evidence="3">2.7.13.3</ecNumber>
    </recommendedName>
</protein>
<evidence type="ECO:0000256" key="13">
    <source>
        <dbReference type="ARBA" id="ARBA00023136"/>
    </source>
</evidence>
<sequence>MKLMNLFSRRSIHMNIAIAFSCLIVCTTAILSFSSYRLSSSAVTSSSIQKTSQLVEQVKVNIQTYIGNMESIASLVISSRDVMRFVDATQAARESDEPLKRGASQYLRSVVQSRKDIASILYVNKSGDFVSDQSHAIMKSKSEWTQQDWYRLALTSSDEVVSPSHVQHIFEDQYRWVVSISRKLPESDRSQEGVLLVDLNYNVINDLCRQIELGQRGYVFIVSPSGDLVYHPQQQLIHSELKSEQMQTVLDMHEGSIKLGKAEESKIYTVATTSFGWKIVAVTYPDELIENKHQMQTSAALWGVLCLIVGLTISIILSYALTKPLKNLEMHMKKAERGNFDIRVDIDGTHEIGKLARTFNLMISRIKELMNQIVQEQEMKRRSELKALQSQIQPHFLYNTLDSIIWMAESGKVDDVVEMTTALSRLLRSSISKGEELVPVSVELDHIRSYLTIQSRRYRKKFTYSIDVEDSILGAPILKLVLQPIVENAIYHGIKPNPDQGHIQIHGWREADSILLTIADDGEGIDQEKLRTILMDKPGVSGGTGVGIANVNHRIQLYFGHDYGLHYESEREEGTIVTLRIPYMEGEVKDDGKNGKMDVD</sequence>
<evidence type="ECO:0000256" key="4">
    <source>
        <dbReference type="ARBA" id="ARBA00022475"/>
    </source>
</evidence>
<evidence type="ECO:0000256" key="14">
    <source>
        <dbReference type="SAM" id="Phobius"/>
    </source>
</evidence>
<dbReference type="InterPro" id="IPR036890">
    <property type="entry name" value="HATPase_C_sf"/>
</dbReference>
<dbReference type="CDD" id="cd18773">
    <property type="entry name" value="PDC1_HK_sensor"/>
    <property type="match status" value="1"/>
</dbReference>
<dbReference type="InterPro" id="IPR003660">
    <property type="entry name" value="HAMP_dom"/>
</dbReference>
<evidence type="ECO:0000256" key="1">
    <source>
        <dbReference type="ARBA" id="ARBA00000085"/>
    </source>
</evidence>
<comment type="catalytic activity">
    <reaction evidence="1">
        <text>ATP + protein L-histidine = ADP + protein N-phospho-L-histidine.</text>
        <dbReference type="EC" id="2.7.13.3"/>
    </reaction>
</comment>
<dbReference type="Gene3D" id="3.30.565.10">
    <property type="entry name" value="Histidine kinase-like ATPase, C-terminal domain"/>
    <property type="match status" value="1"/>
</dbReference>
<dbReference type="InterPro" id="IPR010559">
    <property type="entry name" value="Sig_transdc_His_kin_internal"/>
</dbReference>
<dbReference type="SMART" id="SM00304">
    <property type="entry name" value="HAMP"/>
    <property type="match status" value="1"/>
</dbReference>
<accession>A0ABU6GRC1</accession>
<gene>
    <name evidence="17" type="ORF">P4H66_20930</name>
</gene>
<dbReference type="Pfam" id="PF00672">
    <property type="entry name" value="HAMP"/>
    <property type="match status" value="1"/>
</dbReference>
<dbReference type="RefSeq" id="WP_326090044.1">
    <property type="nucleotide sequence ID" value="NZ_JARLKZ010000016.1"/>
</dbReference>
<name>A0ABU6GRC1_9BACL</name>
<dbReference type="CDD" id="cd06225">
    <property type="entry name" value="HAMP"/>
    <property type="match status" value="1"/>
</dbReference>
<keyword evidence="10" id="KW-0067">ATP-binding</keyword>
<dbReference type="PRINTS" id="PR00344">
    <property type="entry name" value="BCTRLSENSOR"/>
</dbReference>
<dbReference type="Pfam" id="PF02743">
    <property type="entry name" value="dCache_1"/>
    <property type="match status" value="1"/>
</dbReference>
<evidence type="ECO:0000256" key="5">
    <source>
        <dbReference type="ARBA" id="ARBA00022553"/>
    </source>
</evidence>
<keyword evidence="6" id="KW-0808">Transferase</keyword>
<keyword evidence="11 14" id="KW-1133">Transmembrane helix</keyword>
<dbReference type="PANTHER" id="PTHR34220">
    <property type="entry name" value="SENSOR HISTIDINE KINASE YPDA"/>
    <property type="match status" value="1"/>
</dbReference>
<evidence type="ECO:0000259" key="15">
    <source>
        <dbReference type="PROSITE" id="PS50109"/>
    </source>
</evidence>
<dbReference type="SUPFAM" id="SSF55874">
    <property type="entry name" value="ATPase domain of HSP90 chaperone/DNA topoisomerase II/histidine kinase"/>
    <property type="match status" value="1"/>
</dbReference>
<keyword evidence="4" id="KW-1003">Cell membrane</keyword>
<organism evidence="17 18">
    <name type="scientific">Paenibacillus dokdonensis</name>
    <dbReference type="NCBI Taxonomy" id="2567944"/>
    <lineage>
        <taxon>Bacteria</taxon>
        <taxon>Bacillati</taxon>
        <taxon>Bacillota</taxon>
        <taxon>Bacilli</taxon>
        <taxon>Bacillales</taxon>
        <taxon>Paenibacillaceae</taxon>
        <taxon>Paenibacillus</taxon>
    </lineage>
</organism>
<proteinExistence type="predicted"/>
<evidence type="ECO:0000259" key="16">
    <source>
        <dbReference type="PROSITE" id="PS50885"/>
    </source>
</evidence>
<keyword evidence="18" id="KW-1185">Reference proteome</keyword>
<evidence type="ECO:0000256" key="7">
    <source>
        <dbReference type="ARBA" id="ARBA00022692"/>
    </source>
</evidence>
<dbReference type="GO" id="GO:0016301">
    <property type="term" value="F:kinase activity"/>
    <property type="evidence" value="ECO:0007669"/>
    <property type="project" value="UniProtKB-KW"/>
</dbReference>
<keyword evidence="13 14" id="KW-0472">Membrane</keyword>
<evidence type="ECO:0000256" key="11">
    <source>
        <dbReference type="ARBA" id="ARBA00022989"/>
    </source>
</evidence>
<comment type="subcellular location">
    <subcellularLocation>
        <location evidence="2">Cell membrane</location>
        <topology evidence="2">Multi-pass membrane protein</topology>
    </subcellularLocation>
</comment>
<evidence type="ECO:0000256" key="9">
    <source>
        <dbReference type="ARBA" id="ARBA00022777"/>
    </source>
</evidence>
<dbReference type="Pfam" id="PF02518">
    <property type="entry name" value="HATPase_c"/>
    <property type="match status" value="1"/>
</dbReference>
<feature type="domain" description="Histidine kinase" evidence="15">
    <location>
        <begin position="478"/>
        <end position="585"/>
    </location>
</feature>
<keyword evidence="12" id="KW-0902">Two-component regulatory system</keyword>
<dbReference type="InterPro" id="IPR050640">
    <property type="entry name" value="Bact_2-comp_sensor_kinase"/>
</dbReference>
<evidence type="ECO:0000313" key="18">
    <source>
        <dbReference type="Proteomes" id="UP001344632"/>
    </source>
</evidence>
<feature type="transmembrane region" description="Helical" evidence="14">
    <location>
        <begin position="299"/>
        <end position="322"/>
    </location>
</feature>
<dbReference type="InterPro" id="IPR005467">
    <property type="entry name" value="His_kinase_dom"/>
</dbReference>
<evidence type="ECO:0000256" key="10">
    <source>
        <dbReference type="ARBA" id="ARBA00022840"/>
    </source>
</evidence>
<dbReference type="InterPro" id="IPR003594">
    <property type="entry name" value="HATPase_dom"/>
</dbReference>
<dbReference type="InterPro" id="IPR033479">
    <property type="entry name" value="dCache_1"/>
</dbReference>
<evidence type="ECO:0000256" key="3">
    <source>
        <dbReference type="ARBA" id="ARBA00012438"/>
    </source>
</evidence>
<dbReference type="PANTHER" id="PTHR34220:SF7">
    <property type="entry name" value="SENSOR HISTIDINE KINASE YPDA"/>
    <property type="match status" value="1"/>
</dbReference>
<dbReference type="SUPFAM" id="SSF158472">
    <property type="entry name" value="HAMP domain-like"/>
    <property type="match status" value="1"/>
</dbReference>
<dbReference type="Proteomes" id="UP001344632">
    <property type="component" value="Unassembled WGS sequence"/>
</dbReference>
<evidence type="ECO:0000256" key="8">
    <source>
        <dbReference type="ARBA" id="ARBA00022741"/>
    </source>
</evidence>
<dbReference type="SMART" id="SM00387">
    <property type="entry name" value="HATPase_c"/>
    <property type="match status" value="1"/>
</dbReference>
<evidence type="ECO:0000256" key="6">
    <source>
        <dbReference type="ARBA" id="ARBA00022679"/>
    </source>
</evidence>
<evidence type="ECO:0000256" key="2">
    <source>
        <dbReference type="ARBA" id="ARBA00004651"/>
    </source>
</evidence>
<dbReference type="Gene3D" id="3.30.450.20">
    <property type="entry name" value="PAS domain"/>
    <property type="match status" value="2"/>
</dbReference>
<dbReference type="EC" id="2.7.13.3" evidence="3"/>